<dbReference type="KEGG" id="msk:MSUIS_01910"/>
<protein>
    <submittedName>
        <fullName evidence="2">Uncharacterized protein</fullName>
    </submittedName>
</protein>
<dbReference type="EMBL" id="FQ790233">
    <property type="protein sequence ID" value="CBZ40284.1"/>
    <property type="molecule type" value="Genomic_DNA"/>
</dbReference>
<reference evidence="2 3" key="1">
    <citation type="journal article" date="2011" name="J. Bacteriol.">
        <title>Complete genome sequence of the hemotrophic Mycoplasma suis strain KI3806.</title>
        <authorList>
            <person name="Oehlerking J."/>
            <person name="Kube M."/>
            <person name="Felder K.M."/>
            <person name="Matter D."/>
            <person name="Wittenbrink M.M."/>
            <person name="Schwarzenbach S."/>
            <person name="Kramer M.M."/>
            <person name="Hoelzle K."/>
            <person name="Hoelzle L.E."/>
        </authorList>
    </citation>
    <scope>NUCLEOTIDE SEQUENCE [LARGE SCALE GENOMIC DNA]</scope>
    <source>
        <strain evidence="3">KI_3806</strain>
    </source>
</reference>
<feature type="compositionally biased region" description="Polar residues" evidence="1">
    <location>
        <begin position="108"/>
        <end position="131"/>
    </location>
</feature>
<dbReference type="AlphaFoldDB" id="F0V362"/>
<evidence type="ECO:0000313" key="2">
    <source>
        <dbReference type="EMBL" id="CBZ40284.1"/>
    </source>
</evidence>
<name>F0V362_MYCS3</name>
<dbReference type="HOGENOM" id="CLU_071808_0_0_14"/>
<feature type="compositionally biased region" description="Acidic residues" evidence="1">
    <location>
        <begin position="137"/>
        <end position="178"/>
    </location>
</feature>
<feature type="compositionally biased region" description="Polar residues" evidence="1">
    <location>
        <begin position="36"/>
        <end position="48"/>
    </location>
</feature>
<sequence length="309" mass="34542">MELALFSKLLVTFSTLGGTVVGGYFASNSSLMGENTNSQITENLSGDGQSVGAENEDTHKPQDQNDHPENKASVSGNEASNPTPQLLSSSASTEGSEVSEEQEPRDPSASNTQVSETQTSTQNDNTNWLDRSSSSESSDDGTDWYRDDGEEETVPEEESEHFDEFDEDDYPREEDEEERSSSPIVATYISGVNVGEDSSIEGPICDQWFSERSENKRRTTGEACKSSYQGRSWGRKSGTSDPSVWLSVNENYAGRILKHYGLFEKGKTKYEKNNSRWKTVSWWCDRERVSEESNNLLVLCDYYPERQQS</sequence>
<organism evidence="2 3">
    <name type="scientific">Mycoplasma suis (strain KI_3806)</name>
    <dbReference type="NCBI Taxonomy" id="708248"/>
    <lineage>
        <taxon>Bacteria</taxon>
        <taxon>Bacillati</taxon>
        <taxon>Mycoplasmatota</taxon>
        <taxon>Mollicutes</taxon>
        <taxon>Mycoplasmataceae</taxon>
        <taxon>Mycoplasma</taxon>
    </lineage>
</organism>
<dbReference type="Proteomes" id="UP000008645">
    <property type="component" value="Chromosome"/>
</dbReference>
<feature type="compositionally biased region" description="Polar residues" evidence="1">
    <location>
        <begin position="72"/>
        <end position="87"/>
    </location>
</feature>
<proteinExistence type="predicted"/>
<feature type="compositionally biased region" description="Basic and acidic residues" evidence="1">
    <location>
        <begin position="56"/>
        <end position="70"/>
    </location>
</feature>
<evidence type="ECO:0000256" key="1">
    <source>
        <dbReference type="SAM" id="MobiDB-lite"/>
    </source>
</evidence>
<accession>F0V362</accession>
<evidence type="ECO:0000313" key="3">
    <source>
        <dbReference type="Proteomes" id="UP000008645"/>
    </source>
</evidence>
<feature type="region of interest" description="Disordered" evidence="1">
    <location>
        <begin position="36"/>
        <end position="186"/>
    </location>
</feature>
<gene>
    <name evidence="2" type="ORF">MSUIS_01910</name>
</gene>